<evidence type="ECO:0000259" key="1">
    <source>
        <dbReference type="Pfam" id="PF00535"/>
    </source>
</evidence>
<dbReference type="AlphaFoldDB" id="A0A9D9HUQ1"/>
<organism evidence="2 3">
    <name type="scientific">Candidatus Gallipaludibacter merdavium</name>
    <dbReference type="NCBI Taxonomy" id="2840839"/>
    <lineage>
        <taxon>Bacteria</taxon>
        <taxon>Pseudomonadati</taxon>
        <taxon>Bacteroidota</taxon>
        <taxon>Bacteroidia</taxon>
        <taxon>Bacteroidales</taxon>
        <taxon>Candidatus Gallipaludibacter</taxon>
    </lineage>
</organism>
<feature type="domain" description="Glycosyltransferase 2-like" evidence="1">
    <location>
        <begin position="4"/>
        <end position="150"/>
    </location>
</feature>
<reference evidence="2" key="1">
    <citation type="submission" date="2020-10" db="EMBL/GenBank/DDBJ databases">
        <authorList>
            <person name="Gilroy R."/>
        </authorList>
    </citation>
    <scope>NUCLEOTIDE SEQUENCE</scope>
    <source>
        <strain evidence="2">G3-3990</strain>
    </source>
</reference>
<dbReference type="InterPro" id="IPR029044">
    <property type="entry name" value="Nucleotide-diphossugar_trans"/>
</dbReference>
<dbReference type="PANTHER" id="PTHR22916">
    <property type="entry name" value="GLYCOSYLTRANSFERASE"/>
    <property type="match status" value="1"/>
</dbReference>
<name>A0A9D9HUQ1_9BACT</name>
<reference evidence="2" key="2">
    <citation type="journal article" date="2021" name="PeerJ">
        <title>Extensive microbial diversity within the chicken gut microbiome revealed by metagenomics and culture.</title>
        <authorList>
            <person name="Gilroy R."/>
            <person name="Ravi A."/>
            <person name="Getino M."/>
            <person name="Pursley I."/>
            <person name="Horton D.L."/>
            <person name="Alikhan N.F."/>
            <person name="Baker D."/>
            <person name="Gharbi K."/>
            <person name="Hall N."/>
            <person name="Watson M."/>
            <person name="Adriaenssens E.M."/>
            <person name="Foster-Nyarko E."/>
            <person name="Jarju S."/>
            <person name="Secka A."/>
            <person name="Antonio M."/>
            <person name="Oren A."/>
            <person name="Chaudhuri R.R."/>
            <person name="La Ragione R."/>
            <person name="Hildebrand F."/>
            <person name="Pallen M.J."/>
        </authorList>
    </citation>
    <scope>NUCLEOTIDE SEQUENCE</scope>
    <source>
        <strain evidence="2">G3-3990</strain>
    </source>
</reference>
<dbReference type="Pfam" id="PF00535">
    <property type="entry name" value="Glycos_transf_2"/>
    <property type="match status" value="1"/>
</dbReference>
<comment type="caution">
    <text evidence="2">The sequence shown here is derived from an EMBL/GenBank/DDBJ whole genome shotgun (WGS) entry which is preliminary data.</text>
</comment>
<dbReference type="EMBL" id="JADIMG010000068">
    <property type="protein sequence ID" value="MBO8460059.1"/>
    <property type="molecule type" value="Genomic_DNA"/>
</dbReference>
<sequence>MKLSIITINKNNAEGLRRTIESVVAQTLDDFEYIVIDGASTDGSVDVIRQYEDRISYWVSEPDKGIYNAMNKGIARANGEYLLFLNSGDYLVDKNVLVNVVAYELKEDIVYGEQLVEKNGSLQKTLFLEPESISFYSFIKSSLPHQCTFICKNLFDKIGLYNESNKIVSDWEFNMLALFKYNVLLRKINCPIAVYDSTGISSDVSLSKIHQEEKKRVLYTYFPRIMKDVESIEALKRSRLYRILEFCRKLKNLFL</sequence>
<dbReference type="CDD" id="cd06433">
    <property type="entry name" value="GT_2_WfgS_like"/>
    <property type="match status" value="1"/>
</dbReference>
<evidence type="ECO:0000313" key="3">
    <source>
        <dbReference type="Proteomes" id="UP000823641"/>
    </source>
</evidence>
<dbReference type="GO" id="GO:0016758">
    <property type="term" value="F:hexosyltransferase activity"/>
    <property type="evidence" value="ECO:0007669"/>
    <property type="project" value="UniProtKB-ARBA"/>
</dbReference>
<gene>
    <name evidence="2" type="ORF">IAA73_06995</name>
</gene>
<dbReference type="InterPro" id="IPR001173">
    <property type="entry name" value="Glyco_trans_2-like"/>
</dbReference>
<accession>A0A9D9HUQ1</accession>
<dbReference type="Proteomes" id="UP000823641">
    <property type="component" value="Unassembled WGS sequence"/>
</dbReference>
<protein>
    <submittedName>
        <fullName evidence="2">Glycosyltransferase</fullName>
    </submittedName>
</protein>
<dbReference type="SUPFAM" id="SSF53448">
    <property type="entry name" value="Nucleotide-diphospho-sugar transferases"/>
    <property type="match status" value="1"/>
</dbReference>
<proteinExistence type="predicted"/>
<dbReference type="Gene3D" id="3.90.550.10">
    <property type="entry name" value="Spore Coat Polysaccharide Biosynthesis Protein SpsA, Chain A"/>
    <property type="match status" value="1"/>
</dbReference>
<dbReference type="PANTHER" id="PTHR22916:SF67">
    <property type="entry name" value="COLANIC ACID BIOSYNTHESIS GLYCOSYL TRANSFERASE WCAE-RELATED"/>
    <property type="match status" value="1"/>
</dbReference>
<evidence type="ECO:0000313" key="2">
    <source>
        <dbReference type="EMBL" id="MBO8460059.1"/>
    </source>
</evidence>